<name>A0ABU1K515_9FLAO</name>
<dbReference type="Pfam" id="PF03960">
    <property type="entry name" value="ArsC"/>
    <property type="match status" value="1"/>
</dbReference>
<keyword evidence="5" id="KW-1185">Reference proteome</keyword>
<dbReference type="CDD" id="cd03034">
    <property type="entry name" value="ArsC_ArsC"/>
    <property type="match status" value="1"/>
</dbReference>
<dbReference type="Proteomes" id="UP001257659">
    <property type="component" value="Unassembled WGS sequence"/>
</dbReference>
<comment type="caution">
    <text evidence="4">The sequence shown here is derived from an EMBL/GenBank/DDBJ whole genome shotgun (WGS) entry which is preliminary data.</text>
</comment>
<dbReference type="EMBL" id="JAVDQA010000003">
    <property type="protein sequence ID" value="MDR6300709.1"/>
    <property type="molecule type" value="Genomic_DNA"/>
</dbReference>
<dbReference type="GO" id="GO:0008794">
    <property type="term" value="F:arsenate reductase (glutaredoxin) activity"/>
    <property type="evidence" value="ECO:0007669"/>
    <property type="project" value="UniProtKB-EC"/>
</dbReference>
<proteinExistence type="inferred from homology"/>
<dbReference type="RefSeq" id="WP_309727610.1">
    <property type="nucleotide sequence ID" value="NZ_JAVDQA010000003.1"/>
</dbReference>
<dbReference type="InterPro" id="IPR006660">
    <property type="entry name" value="Arsenate_reductase-like"/>
</dbReference>
<dbReference type="PANTHER" id="PTHR30041:SF4">
    <property type="entry name" value="ARSENATE REDUCTASE"/>
    <property type="match status" value="1"/>
</dbReference>
<dbReference type="InterPro" id="IPR036249">
    <property type="entry name" value="Thioredoxin-like_sf"/>
</dbReference>
<organism evidence="4 5">
    <name type="scientific">Mesonia maritima</name>
    <dbReference type="NCBI Taxonomy" id="1793873"/>
    <lineage>
        <taxon>Bacteria</taxon>
        <taxon>Pseudomonadati</taxon>
        <taxon>Bacteroidota</taxon>
        <taxon>Flavobacteriia</taxon>
        <taxon>Flavobacteriales</taxon>
        <taxon>Flavobacteriaceae</taxon>
        <taxon>Mesonia</taxon>
    </lineage>
</organism>
<evidence type="ECO:0000313" key="5">
    <source>
        <dbReference type="Proteomes" id="UP001257659"/>
    </source>
</evidence>
<dbReference type="EC" id="1.20.4.1" evidence="4"/>
<accession>A0ABU1K515</accession>
<keyword evidence="2 4" id="KW-0560">Oxidoreductase</keyword>
<evidence type="ECO:0000256" key="2">
    <source>
        <dbReference type="ARBA" id="ARBA00023002"/>
    </source>
</evidence>
<sequence length="113" mass="13278">MIKIYHNPRCQKSREGLKILEESGKTFTIVKYLNQPLSKEEIEELLDLLDISAEELIRTKEKVWKENYKGKELSKEELIEAIQEHPKLIERPIVVKDDKAIIGRPPEKIKEIL</sequence>
<evidence type="ECO:0000256" key="3">
    <source>
        <dbReference type="PROSITE-ProRule" id="PRU01282"/>
    </source>
</evidence>
<dbReference type="PANTHER" id="PTHR30041">
    <property type="entry name" value="ARSENATE REDUCTASE"/>
    <property type="match status" value="1"/>
</dbReference>
<dbReference type="Gene3D" id="3.40.30.10">
    <property type="entry name" value="Glutaredoxin"/>
    <property type="match status" value="1"/>
</dbReference>
<gene>
    <name evidence="4" type="ORF">GGR31_001352</name>
</gene>
<evidence type="ECO:0000256" key="1">
    <source>
        <dbReference type="ARBA" id="ARBA00007198"/>
    </source>
</evidence>
<protein>
    <submittedName>
        <fullName evidence="4">Arsenate reductase</fullName>
        <ecNumber evidence="4">1.20.4.1</ecNumber>
    </submittedName>
</protein>
<dbReference type="InterPro" id="IPR006659">
    <property type="entry name" value="Arsenate_reductase"/>
</dbReference>
<dbReference type="NCBIfam" id="TIGR00014">
    <property type="entry name" value="arsC"/>
    <property type="match status" value="1"/>
</dbReference>
<comment type="similarity">
    <text evidence="1 3">Belongs to the ArsC family.</text>
</comment>
<reference evidence="4 5" key="1">
    <citation type="submission" date="2023-07" db="EMBL/GenBank/DDBJ databases">
        <title>Genomic Encyclopedia of Type Strains, Phase IV (KMG-IV): sequencing the most valuable type-strain genomes for metagenomic binning, comparative biology and taxonomic classification.</title>
        <authorList>
            <person name="Goeker M."/>
        </authorList>
    </citation>
    <scope>NUCLEOTIDE SEQUENCE [LARGE SCALE GENOMIC DNA]</scope>
    <source>
        <strain evidence="4 5">DSM 102814</strain>
    </source>
</reference>
<dbReference type="PROSITE" id="PS51353">
    <property type="entry name" value="ARSC"/>
    <property type="match status" value="1"/>
</dbReference>
<evidence type="ECO:0000313" key="4">
    <source>
        <dbReference type="EMBL" id="MDR6300709.1"/>
    </source>
</evidence>
<dbReference type="SUPFAM" id="SSF52833">
    <property type="entry name" value="Thioredoxin-like"/>
    <property type="match status" value="1"/>
</dbReference>